<evidence type="ECO:0000256" key="3">
    <source>
        <dbReference type="ARBA" id="ARBA00023012"/>
    </source>
</evidence>
<evidence type="ECO:0000259" key="11">
    <source>
        <dbReference type="PROSITE" id="PS51755"/>
    </source>
</evidence>
<dbReference type="GO" id="GO:0005829">
    <property type="term" value="C:cytosol"/>
    <property type="evidence" value="ECO:0007669"/>
    <property type="project" value="TreeGrafter"/>
</dbReference>
<dbReference type="CDD" id="cd17574">
    <property type="entry name" value="REC_OmpR"/>
    <property type="match status" value="1"/>
</dbReference>
<accession>A0A031WBV8</accession>
<dbReference type="PANTHER" id="PTHR48111">
    <property type="entry name" value="REGULATOR OF RPOS"/>
    <property type="match status" value="1"/>
</dbReference>
<comment type="function">
    <text evidence="7">May play the central regulatory role in sporulation. It may be an element of the effector pathway responsible for the activation of sporulation genes in response to nutritional stress. Spo0A may act in concert with spo0H (a sigma factor) to control the expression of some genes that are critical to the sporulation process.</text>
</comment>
<reference evidence="15" key="3">
    <citation type="journal article" date="2018" name="Genome Biol.">
        <title>SKESA: strategic k-mer extension for scrupulous assemblies.</title>
        <authorList>
            <person name="Souvorov A."/>
            <person name="Agarwala R."/>
            <person name="Lipman D.J."/>
        </authorList>
    </citation>
    <scope>NUCLEOTIDE SEQUENCE</scope>
    <source>
        <strain evidence="15">HN1000</strain>
    </source>
</reference>
<reference evidence="15" key="4">
    <citation type="submission" date="2021-06" db="EMBL/GenBank/DDBJ databases">
        <authorList>
            <consortium name="NCBI Pathogen Detection Project"/>
        </authorList>
    </citation>
    <scope>NUCLEOTIDE SEQUENCE</scope>
    <source>
        <strain evidence="15">HN1000</strain>
    </source>
</reference>
<evidence type="ECO:0000256" key="8">
    <source>
        <dbReference type="PROSITE-ProRule" id="PRU00169"/>
    </source>
</evidence>
<dbReference type="Gene3D" id="3.40.50.2300">
    <property type="match status" value="1"/>
</dbReference>
<evidence type="ECO:0000313" key="14">
    <source>
        <dbReference type="EMBL" id="CDT53282.1"/>
    </source>
</evidence>
<dbReference type="InterPro" id="IPR036388">
    <property type="entry name" value="WH-like_DNA-bd_sf"/>
</dbReference>
<evidence type="ECO:0000259" key="10">
    <source>
        <dbReference type="PROSITE" id="PS50110"/>
    </source>
</evidence>
<dbReference type="EMBL" id="FUPS01000013">
    <property type="protein sequence ID" value="SJS94613.1"/>
    <property type="molecule type" value="Genomic_DNA"/>
</dbReference>
<keyword evidence="3" id="KW-0902">Two-component regulatory system</keyword>
<dbReference type="PROSITE" id="PS50110">
    <property type="entry name" value="RESPONSE_REGULATORY"/>
    <property type="match status" value="1"/>
</dbReference>
<dbReference type="CDD" id="cd00383">
    <property type="entry name" value="trans_reg_C"/>
    <property type="match status" value="1"/>
</dbReference>
<dbReference type="EMBL" id="LK933238">
    <property type="protein sequence ID" value="CDT53282.1"/>
    <property type="molecule type" value="Genomic_DNA"/>
</dbReference>
<keyword evidence="2 8" id="KW-0597">Phosphoprotein</keyword>
<feature type="modified residue" description="4-aspartylphosphate" evidence="8">
    <location>
        <position position="51"/>
    </location>
</feature>
<dbReference type="GO" id="GO:0032993">
    <property type="term" value="C:protein-DNA complex"/>
    <property type="evidence" value="ECO:0007669"/>
    <property type="project" value="TreeGrafter"/>
</dbReference>
<dbReference type="EMBL" id="LK932468">
    <property type="protein sequence ID" value="CDS83603.1"/>
    <property type="molecule type" value="Genomic_DNA"/>
</dbReference>
<dbReference type="KEGG" id="pdf:CD630DERM_04810"/>
<dbReference type="AlphaFoldDB" id="A0A031WBV8"/>
<evidence type="ECO:0000313" key="17">
    <source>
        <dbReference type="EMBL" id="VHY21180.1"/>
    </source>
</evidence>
<dbReference type="EMBL" id="DAEPXK010000023">
    <property type="protein sequence ID" value="HBH1542772.1"/>
    <property type="molecule type" value="Genomic_DNA"/>
</dbReference>
<evidence type="ECO:0000256" key="1">
    <source>
        <dbReference type="ARBA" id="ARBA00018672"/>
    </source>
</evidence>
<dbReference type="InterPro" id="IPR039420">
    <property type="entry name" value="WalR-like"/>
</dbReference>
<keyword evidence="5 9" id="KW-0238">DNA-binding</keyword>
<sequence>MSKILIIDDEMDLVMLLEDELKAKGHEVLIAYDGQAGIELSKQEPDLIILDIMMPKMNGFEVCQAIRDDVLCPIIFLSAKQSETDKIKGLTFGGDDYVTKPFGLRELMARIEANLRREKRSQYINEENKRSTLYFGKLCLYMKERAIKIDGKNIDLTKIEYDIVELLALHAGQVFSREQIYEKVWGCDSEGDSSTVVERVKKIRAKFSAVTPEKEYISTVWGIGYKWNKM</sequence>
<evidence type="ECO:0000313" key="19">
    <source>
        <dbReference type="Proteomes" id="UP000372533"/>
    </source>
</evidence>
<dbReference type="Gene3D" id="6.10.250.690">
    <property type="match status" value="1"/>
</dbReference>
<feature type="domain" description="OmpR/PhoB-type" evidence="11">
    <location>
        <begin position="130"/>
        <end position="229"/>
    </location>
</feature>
<dbReference type="PANTHER" id="PTHR48111:SF2">
    <property type="entry name" value="RESPONSE REGULATOR SAER"/>
    <property type="match status" value="1"/>
</dbReference>
<dbReference type="EMBL" id="CAAJVP010000026">
    <property type="protein sequence ID" value="VHY21180.1"/>
    <property type="molecule type" value="Genomic_DNA"/>
</dbReference>
<evidence type="ECO:0000313" key="15">
    <source>
        <dbReference type="EMBL" id="HBH1542772.1"/>
    </source>
</evidence>
<evidence type="ECO:0000313" key="13">
    <source>
        <dbReference type="EMBL" id="CDS83697.1"/>
    </source>
</evidence>
<feature type="DNA-binding region" description="OmpR/PhoB-type" evidence="9">
    <location>
        <begin position="130"/>
        <end position="229"/>
    </location>
</feature>
<dbReference type="Proteomes" id="UP000189137">
    <property type="component" value="Unassembled WGS sequence"/>
</dbReference>
<gene>
    <name evidence="14" type="primary">spaR</name>
    <name evidence="16" type="synonym">yycF_7</name>
    <name evidence="14" type="ORF">BN1095_550017</name>
    <name evidence="12" type="ORF">BN1096_190013</name>
    <name evidence="13" type="ORF">BN1097_170012</name>
    <name evidence="15" type="ORF">KRM00_002264</name>
    <name evidence="17" type="ORF">SAMEA1402366_03567</name>
    <name evidence="16" type="ORF">SAMEA3375112_03254</name>
</gene>
<evidence type="ECO:0000256" key="6">
    <source>
        <dbReference type="ARBA" id="ARBA00023163"/>
    </source>
</evidence>
<dbReference type="SMART" id="SM00448">
    <property type="entry name" value="REC"/>
    <property type="match status" value="1"/>
</dbReference>
<dbReference type="FunFam" id="1.10.10.10:FF:000018">
    <property type="entry name" value="DNA-binding response regulator ResD"/>
    <property type="match status" value="1"/>
</dbReference>
<dbReference type="InterPro" id="IPR001867">
    <property type="entry name" value="OmpR/PhoB-type_DNA-bd"/>
</dbReference>
<dbReference type="Pfam" id="PF00072">
    <property type="entry name" value="Response_reg"/>
    <property type="match status" value="1"/>
</dbReference>
<dbReference type="InterPro" id="IPR011006">
    <property type="entry name" value="CheY-like_superfamily"/>
</dbReference>
<dbReference type="GO" id="GO:0000156">
    <property type="term" value="F:phosphorelay response regulator activity"/>
    <property type="evidence" value="ECO:0007669"/>
    <property type="project" value="TreeGrafter"/>
</dbReference>
<dbReference type="Proteomes" id="UP000878956">
    <property type="component" value="Unassembled WGS sequence"/>
</dbReference>
<organism evidence="14">
    <name type="scientific">Clostridioides difficile</name>
    <name type="common">Peptoclostridium difficile</name>
    <dbReference type="NCBI Taxonomy" id="1496"/>
    <lineage>
        <taxon>Bacteria</taxon>
        <taxon>Bacillati</taxon>
        <taxon>Bacillota</taxon>
        <taxon>Clostridia</taxon>
        <taxon>Peptostreptococcales</taxon>
        <taxon>Peptostreptococcaceae</taxon>
        <taxon>Clostridioides</taxon>
    </lineage>
</organism>
<reference evidence="16 18" key="2">
    <citation type="submission" date="2017-02" db="EMBL/GenBank/DDBJ databases">
        <authorList>
            <consortium name="Pathogen Informatics"/>
        </authorList>
    </citation>
    <scope>NUCLEOTIDE SEQUENCE [LARGE SCALE GENOMIC DNA]</scope>
    <source>
        <strain evidence="17">Tl291</strain>
        <strain evidence="19">tl291</strain>
        <strain evidence="16 18">VRECD0157</strain>
    </source>
</reference>
<feature type="domain" description="Response regulatory" evidence="10">
    <location>
        <begin position="3"/>
        <end position="115"/>
    </location>
</feature>
<evidence type="ECO:0000256" key="2">
    <source>
        <dbReference type="ARBA" id="ARBA00022553"/>
    </source>
</evidence>
<evidence type="ECO:0000256" key="5">
    <source>
        <dbReference type="ARBA" id="ARBA00023125"/>
    </source>
</evidence>
<evidence type="ECO:0000313" key="16">
    <source>
        <dbReference type="EMBL" id="SJS94613.1"/>
    </source>
</evidence>
<dbReference type="SUPFAM" id="SSF52172">
    <property type="entry name" value="CheY-like"/>
    <property type="match status" value="1"/>
</dbReference>
<dbReference type="GO" id="GO:0000976">
    <property type="term" value="F:transcription cis-regulatory region binding"/>
    <property type="evidence" value="ECO:0007669"/>
    <property type="project" value="TreeGrafter"/>
</dbReference>
<dbReference type="Pfam" id="PF00486">
    <property type="entry name" value="Trans_reg_C"/>
    <property type="match status" value="1"/>
</dbReference>
<dbReference type="InterPro" id="IPR001789">
    <property type="entry name" value="Sig_transdc_resp-reg_receiver"/>
</dbReference>
<dbReference type="Gene3D" id="1.10.10.10">
    <property type="entry name" value="Winged helix-like DNA-binding domain superfamily/Winged helix DNA-binding domain"/>
    <property type="match status" value="1"/>
</dbReference>
<name>A0A031WBV8_CLODI</name>
<evidence type="ECO:0000313" key="18">
    <source>
        <dbReference type="Proteomes" id="UP000189137"/>
    </source>
</evidence>
<dbReference type="GO" id="GO:0006355">
    <property type="term" value="P:regulation of DNA-templated transcription"/>
    <property type="evidence" value="ECO:0007669"/>
    <property type="project" value="InterPro"/>
</dbReference>
<dbReference type="FunFam" id="3.40.50.2300:FF:000001">
    <property type="entry name" value="DNA-binding response regulator PhoB"/>
    <property type="match status" value="1"/>
</dbReference>
<reference evidence="14" key="1">
    <citation type="submission" date="2014-07" db="EMBL/GenBank/DDBJ databases">
        <authorList>
            <person name="Monot Marc"/>
        </authorList>
    </citation>
    <scope>NUCLEOTIDE SEQUENCE</scope>
    <source>
        <strain evidence="14">7032989</strain>
        <strain evidence="13">7032994</strain>
    </source>
</reference>
<dbReference type="SMART" id="SM00862">
    <property type="entry name" value="Trans_reg_C"/>
    <property type="match status" value="1"/>
</dbReference>
<dbReference type="Proteomes" id="UP000372533">
    <property type="component" value="Unassembled WGS sequence"/>
</dbReference>
<dbReference type="RefSeq" id="WP_003434748.1">
    <property type="nucleotide sequence ID" value="NZ_BAABSG010000013.1"/>
</dbReference>
<dbReference type="PROSITE" id="PS51755">
    <property type="entry name" value="OMPR_PHOB"/>
    <property type="match status" value="1"/>
</dbReference>
<dbReference type="PATRIC" id="fig|1496.854.peg.485"/>
<evidence type="ECO:0000256" key="9">
    <source>
        <dbReference type="PROSITE-ProRule" id="PRU01091"/>
    </source>
</evidence>
<dbReference type="EMBL" id="LK932351">
    <property type="protein sequence ID" value="CDS83697.1"/>
    <property type="molecule type" value="Genomic_DNA"/>
</dbReference>
<evidence type="ECO:0000313" key="12">
    <source>
        <dbReference type="EMBL" id="CDS83603.1"/>
    </source>
</evidence>
<evidence type="ECO:0000256" key="7">
    <source>
        <dbReference type="ARBA" id="ARBA00024867"/>
    </source>
</evidence>
<keyword evidence="6" id="KW-0804">Transcription</keyword>
<evidence type="ECO:0000256" key="4">
    <source>
        <dbReference type="ARBA" id="ARBA00023015"/>
    </source>
</evidence>
<keyword evidence="4" id="KW-0805">Transcription regulation</keyword>
<dbReference type="GeneID" id="66352983"/>
<proteinExistence type="predicted"/>
<protein>
    <recommendedName>
        <fullName evidence="1">Stage 0 sporulation protein A homolog</fullName>
    </recommendedName>
</protein>